<dbReference type="NCBIfam" id="NF002614">
    <property type="entry name" value="PRK02265.1"/>
    <property type="match status" value="1"/>
</dbReference>
<dbReference type="GO" id="GO:0016829">
    <property type="term" value="F:lyase activity"/>
    <property type="evidence" value="ECO:0007669"/>
    <property type="project" value="InterPro"/>
</dbReference>
<dbReference type="Gene3D" id="2.40.400.10">
    <property type="entry name" value="Acetoacetate decarboxylase-like"/>
    <property type="match status" value="1"/>
</dbReference>
<proteinExistence type="predicted"/>
<dbReference type="InterPro" id="IPR010451">
    <property type="entry name" value="Acetoacetate_decarboxylase"/>
</dbReference>
<dbReference type="SUPFAM" id="SSF160104">
    <property type="entry name" value="Acetoacetate decarboxylase-like"/>
    <property type="match status" value="1"/>
</dbReference>
<evidence type="ECO:0000313" key="1">
    <source>
        <dbReference type="EMBL" id="QJD82106.1"/>
    </source>
</evidence>
<keyword evidence="2" id="KW-1185">Reference proteome</keyword>
<sequence length="255" mass="29050">MEEFNMSISRDEVVKSFSTPIDNPLIPRFPVQFRKNEILTVLYRTDRAAIERILPDPLEAVDDLVIVHFYHMTDAEWFGNYYESAIQVQVRLKGTDILGAYSPYLYLGNDGAIAAGREIYGQPKKSGNPSIKFVDDLIVGKVERNGIDIITGTMAYKQRRSSREEMLSAIPFTTNINLKIIPHIDGTPAIHQLTARTFSNLVVHECWRGPATMEIRPNAQAPVHNLPVREMMDGYYWVCDFDLPMGEVIHDYLKS</sequence>
<evidence type="ECO:0000313" key="2">
    <source>
        <dbReference type="Proteomes" id="UP000502248"/>
    </source>
</evidence>
<reference evidence="1 2" key="1">
    <citation type="submission" date="2020-04" db="EMBL/GenBank/DDBJ databases">
        <title>Genome sequencing of novel species.</title>
        <authorList>
            <person name="Heo J."/>
            <person name="Kim S.-J."/>
            <person name="Kim J.-S."/>
            <person name="Hong S.-B."/>
            <person name="Kwon S.-W."/>
        </authorList>
    </citation>
    <scope>NUCLEOTIDE SEQUENCE [LARGE SCALE GENOMIC DNA]</scope>
    <source>
        <strain evidence="1 2">MFER-1</strain>
    </source>
</reference>
<dbReference type="EMBL" id="CP051680">
    <property type="protein sequence ID" value="QJD82106.1"/>
    <property type="molecule type" value="Genomic_DNA"/>
</dbReference>
<dbReference type="KEGG" id="cheb:HH215_02205"/>
<gene>
    <name evidence="1" type="ORF">HH215_02205</name>
</gene>
<dbReference type="InterPro" id="IPR023375">
    <property type="entry name" value="ADC_dom_sf"/>
</dbReference>
<dbReference type="Proteomes" id="UP000502248">
    <property type="component" value="Chromosome"/>
</dbReference>
<dbReference type="AlphaFoldDB" id="A0A7Z2VF83"/>
<accession>A0A7Z2VF83</accession>
<organism evidence="1 2">
    <name type="scientific">Cohnella herbarum</name>
    <dbReference type="NCBI Taxonomy" id="2728023"/>
    <lineage>
        <taxon>Bacteria</taxon>
        <taxon>Bacillati</taxon>
        <taxon>Bacillota</taxon>
        <taxon>Bacilli</taxon>
        <taxon>Bacillales</taxon>
        <taxon>Paenibacillaceae</taxon>
        <taxon>Cohnella</taxon>
    </lineage>
</organism>
<name>A0A7Z2VF83_9BACL</name>
<protein>
    <submittedName>
        <fullName evidence="1">Acetoacetate decarboxylase</fullName>
    </submittedName>
</protein>
<dbReference type="Pfam" id="PF06314">
    <property type="entry name" value="ADC"/>
    <property type="match status" value="1"/>
</dbReference>